<feature type="compositionally biased region" description="Low complexity" evidence="1">
    <location>
        <begin position="546"/>
        <end position="558"/>
    </location>
</feature>
<organism evidence="2 3">
    <name type="scientific">Antrodiella citrinella</name>
    <dbReference type="NCBI Taxonomy" id="2447956"/>
    <lineage>
        <taxon>Eukaryota</taxon>
        <taxon>Fungi</taxon>
        <taxon>Dikarya</taxon>
        <taxon>Basidiomycota</taxon>
        <taxon>Agaricomycotina</taxon>
        <taxon>Agaricomycetes</taxon>
        <taxon>Polyporales</taxon>
        <taxon>Steccherinaceae</taxon>
        <taxon>Antrodiella</taxon>
    </lineage>
</organism>
<feature type="region of interest" description="Disordered" evidence="1">
    <location>
        <begin position="491"/>
        <end position="558"/>
    </location>
</feature>
<comment type="caution">
    <text evidence="2">The sequence shown here is derived from an EMBL/GenBank/DDBJ whole genome shotgun (WGS) entry which is preliminary data.</text>
</comment>
<dbReference type="AlphaFoldDB" id="A0A4S4LNI8"/>
<protein>
    <submittedName>
        <fullName evidence="2">Uncharacterized protein</fullName>
    </submittedName>
</protein>
<gene>
    <name evidence="2" type="ORF">EUX98_g9685</name>
</gene>
<keyword evidence="3" id="KW-1185">Reference proteome</keyword>
<evidence type="ECO:0000256" key="1">
    <source>
        <dbReference type="SAM" id="MobiDB-lite"/>
    </source>
</evidence>
<feature type="non-terminal residue" evidence="2">
    <location>
        <position position="1"/>
    </location>
</feature>
<sequence>SLSCSHSYQVVSTSPRPVLVIIMSTTPSDREFITSAGRVYVVFNASYVPPEPPYIPFDANITDRRIPAETISRLDYRSDDNFYLAFVPHDPSYNFHVFVDCLDHMKGHFPLTRDVRGYHISFAVGQRWYDLEQLLQRTIPLMQHYCGAVLPLYFVLQYPSEYGYQQAHQTAQAAQLSAWRSREAFLAVFAYISMLFHMCTRGTSPDALDLRRALAGPLPPAFVDFLCSYPPVSGWCINRRGAFVHPHKSAWEQQWLRTFFPHMVRVGVPLWFPCGAAWESVDTTQLISIKPSIIPSREDIRAISAAAPHSSGSVDVSSSDAQEEQLYKHTAPWKAERLERLRTEHLYPPSLTRSHQLRGESWKQFMDRRAGMCRSEEKKESDGEKQARLQRKANFDGPSGQVMPSKKSHGCNMFYWEKVDGRTDGYRLRTLLKKNEWEDYWDDRHGQRIYNEYFNEWDICTEFGDDDKRYDEDEELDEFYGNVTWLGKSAAVPPDVDAPSTSDTPMDVDAPSTSDAPSTFDVPSTFDAPSTPDAPTNVSHIPANEIPSAGSSAGGPAPPIASSENLVASLITHDDEPDTSTMLQCVNTLESVLRHRYGVIADRYSQDEEGKQPKSVTVLAALGFHKKDVADEHFLNGRSPC</sequence>
<reference evidence="2 3" key="1">
    <citation type="submission" date="2019-02" db="EMBL/GenBank/DDBJ databases">
        <title>Genome sequencing of the rare red list fungi Antrodiella citrinella (Flaviporus citrinellus).</title>
        <authorList>
            <person name="Buettner E."/>
            <person name="Kellner H."/>
        </authorList>
    </citation>
    <scope>NUCLEOTIDE SEQUENCE [LARGE SCALE GENOMIC DNA]</scope>
    <source>
        <strain evidence="2 3">DSM 108506</strain>
    </source>
</reference>
<proteinExistence type="predicted"/>
<evidence type="ECO:0000313" key="2">
    <source>
        <dbReference type="EMBL" id="THH13759.1"/>
    </source>
</evidence>
<evidence type="ECO:0000313" key="3">
    <source>
        <dbReference type="Proteomes" id="UP000308730"/>
    </source>
</evidence>
<accession>A0A4S4LNI8</accession>
<dbReference type="OrthoDB" id="2693540at2759"/>
<dbReference type="Proteomes" id="UP000308730">
    <property type="component" value="Unassembled WGS sequence"/>
</dbReference>
<name>A0A4S4LNI8_9APHY</name>
<dbReference type="EMBL" id="SGPM01001025">
    <property type="protein sequence ID" value="THH13759.1"/>
    <property type="molecule type" value="Genomic_DNA"/>
</dbReference>